<organism evidence="2 3">
    <name type="scientific">Nocardioides marinus</name>
    <dbReference type="NCBI Taxonomy" id="374514"/>
    <lineage>
        <taxon>Bacteria</taxon>
        <taxon>Bacillati</taxon>
        <taxon>Actinomycetota</taxon>
        <taxon>Actinomycetes</taxon>
        <taxon>Propionibacteriales</taxon>
        <taxon>Nocardioidaceae</taxon>
        <taxon>Nocardioides</taxon>
    </lineage>
</organism>
<dbReference type="Proteomes" id="UP000537326">
    <property type="component" value="Unassembled WGS sequence"/>
</dbReference>
<dbReference type="Gene3D" id="2.40.260.10">
    <property type="entry name" value="Sortase"/>
    <property type="match status" value="1"/>
</dbReference>
<dbReference type="RefSeq" id="WP_246289834.1">
    <property type="nucleotide sequence ID" value="NZ_BAAAPP010000001.1"/>
</dbReference>
<dbReference type="AlphaFoldDB" id="A0A7Y9YJH2"/>
<gene>
    <name evidence="2" type="ORF">BKA05_003757</name>
</gene>
<dbReference type="SUPFAM" id="SSF63817">
    <property type="entry name" value="Sortase"/>
    <property type="match status" value="1"/>
</dbReference>
<sequence>MSDQPATDPAPETPGADGGRLDAFWGRLTSTLAAMSTALLVLSGGLVVGGLVVPSPQPPPPAPYRSLDPADPVLLLVPSVDIEAPVVPVALSEDRVLDPPQDVVDVGWWDRSAQPGSETGSTVIAGHSVHTGGGALDPLRGVRRGAVVDVRTAEGTMRYLVQRKKVYDKDELAVNAVSIFGQESGRGRLVLVSCTDWDGSGYASNVVVYAVALGEPRELAGATAASLSEPVAAR</sequence>
<reference evidence="2 3" key="1">
    <citation type="submission" date="2020-07" db="EMBL/GenBank/DDBJ databases">
        <title>Sequencing the genomes of 1000 actinobacteria strains.</title>
        <authorList>
            <person name="Klenk H.-P."/>
        </authorList>
    </citation>
    <scope>NUCLEOTIDE SEQUENCE [LARGE SCALE GENOMIC DNA]</scope>
    <source>
        <strain evidence="2 3">DSM 18248</strain>
    </source>
</reference>
<dbReference type="InterPro" id="IPR023365">
    <property type="entry name" value="Sortase_dom-sf"/>
</dbReference>
<evidence type="ECO:0000256" key="1">
    <source>
        <dbReference type="ARBA" id="ARBA00022801"/>
    </source>
</evidence>
<dbReference type="Pfam" id="PF04203">
    <property type="entry name" value="Sortase"/>
    <property type="match status" value="1"/>
</dbReference>
<accession>A0A7Y9YJH2</accession>
<evidence type="ECO:0000313" key="3">
    <source>
        <dbReference type="Proteomes" id="UP000537326"/>
    </source>
</evidence>
<dbReference type="GO" id="GO:0016787">
    <property type="term" value="F:hydrolase activity"/>
    <property type="evidence" value="ECO:0007669"/>
    <property type="project" value="UniProtKB-KW"/>
</dbReference>
<dbReference type="InterPro" id="IPR042001">
    <property type="entry name" value="Sortase_F"/>
</dbReference>
<dbReference type="CDD" id="cd05829">
    <property type="entry name" value="Sortase_F"/>
    <property type="match status" value="1"/>
</dbReference>
<evidence type="ECO:0000313" key="2">
    <source>
        <dbReference type="EMBL" id="NYI12242.1"/>
    </source>
</evidence>
<keyword evidence="3" id="KW-1185">Reference proteome</keyword>
<proteinExistence type="predicted"/>
<dbReference type="EMBL" id="JACBZI010000001">
    <property type="protein sequence ID" value="NYI12242.1"/>
    <property type="molecule type" value="Genomic_DNA"/>
</dbReference>
<name>A0A7Y9YJH2_9ACTN</name>
<protein>
    <submittedName>
        <fullName evidence="2">LPXTG-site transpeptidase (Sortase) family protein</fullName>
    </submittedName>
</protein>
<dbReference type="InterPro" id="IPR005754">
    <property type="entry name" value="Sortase"/>
</dbReference>
<keyword evidence="1" id="KW-0378">Hydrolase</keyword>
<comment type="caution">
    <text evidence="2">The sequence shown here is derived from an EMBL/GenBank/DDBJ whole genome shotgun (WGS) entry which is preliminary data.</text>
</comment>